<keyword evidence="3 6" id="KW-0812">Transmembrane</keyword>
<feature type="transmembrane region" description="Helical" evidence="6">
    <location>
        <begin position="187"/>
        <end position="206"/>
    </location>
</feature>
<gene>
    <name evidence="7" type="ORF">EV700_2980</name>
</gene>
<dbReference type="InterPro" id="IPR051598">
    <property type="entry name" value="TSUP/Inactive_protease-like"/>
</dbReference>
<dbReference type="PANTHER" id="PTHR43701:SF2">
    <property type="entry name" value="MEMBRANE TRANSPORTER PROTEIN YJNA-RELATED"/>
    <property type="match status" value="1"/>
</dbReference>
<feature type="transmembrane region" description="Helical" evidence="6">
    <location>
        <begin position="7"/>
        <end position="26"/>
    </location>
</feature>
<dbReference type="RefSeq" id="WP_130415218.1">
    <property type="nucleotide sequence ID" value="NZ_SHKX01000015.1"/>
</dbReference>
<organism evidence="7 8">
    <name type="scientific">Fluviicoccus keumensis</name>
    <dbReference type="NCBI Taxonomy" id="1435465"/>
    <lineage>
        <taxon>Bacteria</taxon>
        <taxon>Pseudomonadati</taxon>
        <taxon>Pseudomonadota</taxon>
        <taxon>Gammaproteobacteria</taxon>
        <taxon>Moraxellales</taxon>
        <taxon>Moraxellaceae</taxon>
        <taxon>Fluviicoccus</taxon>
    </lineage>
</organism>
<evidence type="ECO:0000256" key="1">
    <source>
        <dbReference type="ARBA" id="ARBA00004141"/>
    </source>
</evidence>
<evidence type="ECO:0000256" key="5">
    <source>
        <dbReference type="ARBA" id="ARBA00023136"/>
    </source>
</evidence>
<keyword evidence="4 6" id="KW-1133">Transmembrane helix</keyword>
<reference evidence="7 8" key="1">
    <citation type="submission" date="2019-02" db="EMBL/GenBank/DDBJ databases">
        <title>Genomic Encyclopedia of Type Strains, Phase IV (KMG-IV): sequencing the most valuable type-strain genomes for metagenomic binning, comparative biology and taxonomic classification.</title>
        <authorList>
            <person name="Goeker M."/>
        </authorList>
    </citation>
    <scope>NUCLEOTIDE SEQUENCE [LARGE SCALE GENOMIC DNA]</scope>
    <source>
        <strain evidence="7 8">DSM 105135</strain>
    </source>
</reference>
<keyword evidence="5 6" id="KW-0472">Membrane</keyword>
<evidence type="ECO:0000256" key="4">
    <source>
        <dbReference type="ARBA" id="ARBA00022989"/>
    </source>
</evidence>
<feature type="transmembrane region" description="Helical" evidence="6">
    <location>
        <begin position="218"/>
        <end position="238"/>
    </location>
</feature>
<feature type="transmembrane region" description="Helical" evidence="6">
    <location>
        <begin position="72"/>
        <end position="91"/>
    </location>
</feature>
<keyword evidence="6" id="KW-1003">Cell membrane</keyword>
<evidence type="ECO:0000313" key="7">
    <source>
        <dbReference type="EMBL" id="RZU37111.1"/>
    </source>
</evidence>
<dbReference type="AlphaFoldDB" id="A0A4Q7YKC4"/>
<dbReference type="Pfam" id="PF01925">
    <property type="entry name" value="TauE"/>
    <property type="match status" value="1"/>
</dbReference>
<dbReference type="PANTHER" id="PTHR43701">
    <property type="entry name" value="MEMBRANE TRANSPORTER PROTEIN MJ0441-RELATED"/>
    <property type="match status" value="1"/>
</dbReference>
<evidence type="ECO:0000313" key="8">
    <source>
        <dbReference type="Proteomes" id="UP000292423"/>
    </source>
</evidence>
<dbReference type="Proteomes" id="UP000292423">
    <property type="component" value="Unassembled WGS sequence"/>
</dbReference>
<comment type="subcellular location">
    <subcellularLocation>
        <location evidence="6">Cell membrane</location>
        <topology evidence="6">Multi-pass membrane protein</topology>
    </subcellularLocation>
    <subcellularLocation>
        <location evidence="1">Membrane</location>
        <topology evidence="1">Multi-pass membrane protein</topology>
    </subcellularLocation>
</comment>
<dbReference type="GO" id="GO:0005886">
    <property type="term" value="C:plasma membrane"/>
    <property type="evidence" value="ECO:0007669"/>
    <property type="project" value="UniProtKB-SubCell"/>
</dbReference>
<protein>
    <recommendedName>
        <fullName evidence="6">Probable membrane transporter protein</fullName>
    </recommendedName>
</protein>
<feature type="transmembrane region" description="Helical" evidence="6">
    <location>
        <begin position="103"/>
        <end position="122"/>
    </location>
</feature>
<dbReference type="InterPro" id="IPR002781">
    <property type="entry name" value="TM_pro_TauE-like"/>
</dbReference>
<dbReference type="OrthoDB" id="5189995at2"/>
<evidence type="ECO:0000256" key="2">
    <source>
        <dbReference type="ARBA" id="ARBA00009142"/>
    </source>
</evidence>
<dbReference type="EMBL" id="SHKX01000015">
    <property type="protein sequence ID" value="RZU37111.1"/>
    <property type="molecule type" value="Genomic_DNA"/>
</dbReference>
<sequence>MTADIGFVMAGALVGMCVGLTGVGGGSLMTPLLTMMGIPLHTAIGTDLLYASITKSSGALVHFNKKNIEWSVVGWLALGSIPASLLTAWALHTLFGNANNYKGVMTVALGLMLMLTALSLIFKKQLQKFHDANPVKSRFRRWVSDNHTQATLLMGVMLGILVTLSSVGAGAFGVVVLLSLYPALSTIKIIGTDVTHAVFLTLVAGLAHAKMGNVDYHLLSMLLIGSIPAIIIGTLLSSRMPETVIRPLLGVTLMALSIKFVFY</sequence>
<proteinExistence type="inferred from homology"/>
<feature type="transmembrane region" description="Helical" evidence="6">
    <location>
        <begin position="150"/>
        <end position="181"/>
    </location>
</feature>
<keyword evidence="8" id="KW-1185">Reference proteome</keyword>
<accession>A0A4Q7YKC4</accession>
<evidence type="ECO:0000256" key="6">
    <source>
        <dbReference type="RuleBase" id="RU363041"/>
    </source>
</evidence>
<evidence type="ECO:0000256" key="3">
    <source>
        <dbReference type="ARBA" id="ARBA00022692"/>
    </source>
</evidence>
<comment type="caution">
    <text evidence="7">The sequence shown here is derived from an EMBL/GenBank/DDBJ whole genome shotgun (WGS) entry which is preliminary data.</text>
</comment>
<feature type="transmembrane region" description="Helical" evidence="6">
    <location>
        <begin position="244"/>
        <end position="262"/>
    </location>
</feature>
<name>A0A4Q7YKC4_9GAMM</name>
<comment type="similarity">
    <text evidence="2 6">Belongs to the 4-toluene sulfonate uptake permease (TSUP) (TC 2.A.102) family.</text>
</comment>